<dbReference type="PANTHER" id="PTHR43592:SF20">
    <property type="entry name" value="ALPHA_BETA-HYDROLASES SUPERFAMILY PROTEIN"/>
    <property type="match status" value="1"/>
</dbReference>
<dbReference type="InterPro" id="IPR056652">
    <property type="entry name" value="DUF7750"/>
</dbReference>
<evidence type="ECO:0000259" key="3">
    <source>
        <dbReference type="Pfam" id="PF02517"/>
    </source>
</evidence>
<feature type="transmembrane region" description="Helical" evidence="2">
    <location>
        <begin position="889"/>
        <end position="911"/>
    </location>
</feature>
<name>A0A3B6LMB2_WHEAT</name>
<keyword evidence="2" id="KW-0812">Transmembrane</keyword>
<reference evidence="5" key="2">
    <citation type="submission" date="2018-10" db="UniProtKB">
        <authorList>
            <consortium name="EnsemblPlants"/>
        </authorList>
    </citation>
    <scope>IDENTIFICATION</scope>
</reference>
<feature type="transmembrane region" description="Helical" evidence="2">
    <location>
        <begin position="765"/>
        <end position="783"/>
    </location>
</feature>
<dbReference type="Gramene" id="TraesCS5B03G0561800.2">
    <property type="protein sequence ID" value="TraesCS5B03G0561800.2.CDS"/>
    <property type="gene ID" value="TraesCS5B03G0561800"/>
</dbReference>
<feature type="compositionally biased region" description="Basic and acidic residues" evidence="1">
    <location>
        <begin position="79"/>
        <end position="99"/>
    </location>
</feature>
<feature type="compositionally biased region" description="Polar residues" evidence="1">
    <location>
        <begin position="333"/>
        <end position="343"/>
    </location>
</feature>
<feature type="compositionally biased region" description="Basic and acidic residues" evidence="1">
    <location>
        <begin position="219"/>
        <end position="231"/>
    </location>
</feature>
<feature type="compositionally biased region" description="Polar residues" evidence="1">
    <location>
        <begin position="189"/>
        <end position="198"/>
    </location>
</feature>
<feature type="compositionally biased region" description="Polar residues" evidence="1">
    <location>
        <begin position="206"/>
        <end position="218"/>
    </location>
</feature>
<organism evidence="5">
    <name type="scientific">Triticum aestivum</name>
    <name type="common">Wheat</name>
    <dbReference type="NCBI Taxonomy" id="4565"/>
    <lineage>
        <taxon>Eukaryota</taxon>
        <taxon>Viridiplantae</taxon>
        <taxon>Streptophyta</taxon>
        <taxon>Embryophyta</taxon>
        <taxon>Tracheophyta</taxon>
        <taxon>Spermatophyta</taxon>
        <taxon>Magnoliopsida</taxon>
        <taxon>Liliopsida</taxon>
        <taxon>Poales</taxon>
        <taxon>Poaceae</taxon>
        <taxon>BOP clade</taxon>
        <taxon>Pooideae</taxon>
        <taxon>Triticodae</taxon>
        <taxon>Triticeae</taxon>
        <taxon>Triticinae</taxon>
        <taxon>Triticum</taxon>
    </lineage>
</organism>
<dbReference type="Gramene" id="TraesCS5B02G212800.1">
    <property type="protein sequence ID" value="TraesCS5B02G212800.1"/>
    <property type="gene ID" value="TraesCS5B02G212800"/>
</dbReference>
<dbReference type="GO" id="GO:0004175">
    <property type="term" value="F:endopeptidase activity"/>
    <property type="evidence" value="ECO:0007669"/>
    <property type="project" value="UniProtKB-ARBA"/>
</dbReference>
<dbReference type="PaxDb" id="4565-Traes_5BL_023197ACD.1"/>
<accession>A0A3B6LMB2</accession>
<dbReference type="EnsemblPlants" id="TraesCS5B02G212800.1">
    <property type="protein sequence ID" value="TraesCS5B02G212800.1"/>
    <property type="gene ID" value="TraesCS5B02G212800"/>
</dbReference>
<sequence>MLDATMPGTLDDDQKKKVMVAVEQGESLVKALEEAVPEDVRGKLTSSVTEILQSKRHNFNLDALKRGWTNARSTTKTVVQEKVKESDHESGVKDAKIVDQNRSVTSIGEGDQKDTNLTSNDNNPAEGIDLSQSKPYQASGPVGTGIETGNDQIQLDKPERDSSGVNESSEEKQEADQGSVTDPKHLSDDPSTANSNGTPRERVQSADATAEQNPQSNMVDKEVDAVHTNEDKVVLNVVDQSTQISKTEESKHPSVNNVRQALDALTDFDDSTQMAVNSVFGVIENMIDQFQKHKDSEDRENSDGATDKPPVDETESDAMVDVDNDLSGKDKNPSSSGESQHNTSVKDRPIMSEDHNFSEKKSDLNTVPPSKGKIRNSQRNIPGNDVDGDVGKMSPGLNSATDLFLDPQEGKWKLADQMDNVQGDISISGKYSFVNEGIKHADSSQAPPRTGNVILPPYSALRNFADSETKRKVIEKLPGTALRQTLTYFITDELTNTLKTEVGRRLGITKAEKLQRSLAHDVERLATQVSRTIVHDSELYRATSVQRNPTTVKFGVVHGENVVEAVSTAVLQSHDLRKVLPVGVIVGVTLASLRNYFHVGVSKHDNLTEAAVKSGILDEDLIIQDAGEGNIDNLSTQKEANADLCTQKEANTDYYKEKPGEHKQQEITKSDGKGMMVGAVTAALGASAFVAHHQQKNAEEHDSMDSTQHNLDDTELEKGQNNLVRSFAEKAMSVAAPVVPKKGGGELDHDRLVAVLAELGQRGGILKFVGKIALLWGGIRGAMSLTDRLILFLRISERPLFQRIMGFSFMVLVLWSPVVIPLLPTLVQSWTISASTGIVGDACIVGLYVSIMILVMLWGKRIRGYEDPVDQYGMNLASSSRLQEFFQGLVGGVSVVWLVHSISILLGFATFGEGTPSFLPFDLLKSSRNVLLPALRGFITATSISVVEEVVFRSWLPEEVAVDLGYYNAILMSGVAFSLIHRSLPSVPGFVLLSLVLFGLKQRTQGNLAAPIGLRSGIMTASYLTQTSRIIAFKPETPFWMISTYHLHPFDGAIGLSICALLAILFFPQRPVQKDTSAS</sequence>
<dbReference type="PANTHER" id="PTHR43592">
    <property type="entry name" value="CAAX AMINO TERMINAL PROTEASE"/>
    <property type="match status" value="1"/>
</dbReference>
<gene>
    <name evidence="5" type="primary">LOC123111992</name>
</gene>
<proteinExistence type="predicted"/>
<feature type="domain" description="CAAX prenyl protease 2/Lysostaphin resistance protein A-like" evidence="3">
    <location>
        <begin position="934"/>
        <end position="1015"/>
    </location>
</feature>
<feature type="transmembrane region" description="Helical" evidence="2">
    <location>
        <begin position="804"/>
        <end position="826"/>
    </location>
</feature>
<reference evidence="5" key="1">
    <citation type="submission" date="2018-08" db="EMBL/GenBank/DDBJ databases">
        <authorList>
            <person name="Rossello M."/>
        </authorList>
    </citation>
    <scope>NUCLEOTIDE SEQUENCE [LARGE SCALE GENOMIC DNA]</scope>
    <source>
        <strain evidence="5">cv. Chinese Spring</strain>
    </source>
</reference>
<evidence type="ECO:0000256" key="1">
    <source>
        <dbReference type="SAM" id="MobiDB-lite"/>
    </source>
</evidence>
<feature type="transmembrane region" description="Helical" evidence="2">
    <location>
        <begin position="1047"/>
        <end position="1067"/>
    </location>
</feature>
<dbReference type="Pfam" id="PF24930">
    <property type="entry name" value="DUF7750"/>
    <property type="match status" value="1"/>
</dbReference>
<dbReference type="Pfam" id="PF02517">
    <property type="entry name" value="Rce1-like"/>
    <property type="match status" value="1"/>
</dbReference>
<evidence type="ECO:0000256" key="2">
    <source>
        <dbReference type="SAM" id="Phobius"/>
    </source>
</evidence>
<evidence type="ECO:0000313" key="6">
    <source>
        <dbReference type="Proteomes" id="UP000019116"/>
    </source>
</evidence>
<feature type="transmembrane region" description="Helical" evidence="2">
    <location>
        <begin position="838"/>
        <end position="858"/>
    </location>
</feature>
<feature type="compositionally biased region" description="Basic and acidic residues" evidence="1">
    <location>
        <begin position="344"/>
        <end position="363"/>
    </location>
</feature>
<feature type="region of interest" description="Disordered" evidence="1">
    <location>
        <begin position="292"/>
        <end position="395"/>
    </location>
</feature>
<dbReference type="InterPro" id="IPR003675">
    <property type="entry name" value="Rce1/LyrA-like_dom"/>
</dbReference>
<dbReference type="AlphaFoldDB" id="A0A3B6LMB2"/>
<keyword evidence="6" id="KW-1185">Reference proteome</keyword>
<feature type="compositionally biased region" description="Basic and acidic residues" evidence="1">
    <location>
        <begin position="292"/>
        <end position="311"/>
    </location>
</feature>
<dbReference type="OrthoDB" id="5954035at2759"/>
<evidence type="ECO:0000259" key="4">
    <source>
        <dbReference type="Pfam" id="PF24930"/>
    </source>
</evidence>
<evidence type="ECO:0000313" key="5">
    <source>
        <dbReference type="EnsemblPlants" id="TraesCS5B02G212800.1"/>
    </source>
</evidence>
<dbReference type="Proteomes" id="UP000019116">
    <property type="component" value="Chromosome 5B"/>
</dbReference>
<keyword evidence="2" id="KW-1133">Transmembrane helix</keyword>
<dbReference type="GO" id="GO:0080120">
    <property type="term" value="P:CAAX-box protein maturation"/>
    <property type="evidence" value="ECO:0007669"/>
    <property type="project" value="UniProtKB-ARBA"/>
</dbReference>
<keyword evidence="2" id="KW-0472">Membrane</keyword>
<feature type="compositionally biased region" description="Acidic residues" evidence="1">
    <location>
        <begin position="312"/>
        <end position="324"/>
    </location>
</feature>
<protein>
    <submittedName>
        <fullName evidence="5">Uncharacterized protein</fullName>
    </submittedName>
</protein>
<feature type="domain" description="DUF7750" evidence="4">
    <location>
        <begin position="1"/>
        <end position="53"/>
    </location>
</feature>
<feature type="region of interest" description="Disordered" evidence="1">
    <location>
        <begin position="79"/>
        <end position="231"/>
    </location>
</feature>